<reference evidence="1 2" key="1">
    <citation type="submission" date="2020-04" db="EMBL/GenBank/DDBJ databases">
        <authorList>
            <person name="Depoorter E."/>
        </authorList>
    </citation>
    <scope>NUCLEOTIDE SEQUENCE [LARGE SCALE GENOMIC DNA]</scope>
    <source>
        <strain evidence="1 2">BCC0217</strain>
    </source>
</reference>
<dbReference type="EMBL" id="CABWIL020000004">
    <property type="protein sequence ID" value="CAB3962141.1"/>
    <property type="molecule type" value="Genomic_DNA"/>
</dbReference>
<sequence length="67" mass="7173">MAGTTTYASARESCQARIPLFPLRYSAHGRPKGGADHAYTLSSLERGFRKLDHAQYGGGRQSSGSDA</sequence>
<evidence type="ECO:0000313" key="1">
    <source>
        <dbReference type="EMBL" id="CAB3962141.1"/>
    </source>
</evidence>
<proteinExistence type="predicted"/>
<organism evidence="1 2">
    <name type="scientific">Burkholderia aenigmatica</name>
    <dbReference type="NCBI Taxonomy" id="2015348"/>
    <lineage>
        <taxon>Bacteria</taxon>
        <taxon>Pseudomonadati</taxon>
        <taxon>Pseudomonadota</taxon>
        <taxon>Betaproteobacteria</taxon>
        <taxon>Burkholderiales</taxon>
        <taxon>Burkholderiaceae</taxon>
        <taxon>Burkholderia</taxon>
        <taxon>Burkholderia cepacia complex</taxon>
    </lineage>
</organism>
<name>A0A6J5IRQ5_9BURK</name>
<protein>
    <submittedName>
        <fullName evidence="1">Uncharacterized protein</fullName>
    </submittedName>
</protein>
<dbReference type="AlphaFoldDB" id="A0A6J5IRQ5"/>
<accession>A0A6J5IRQ5</accession>
<dbReference type="Proteomes" id="UP000494301">
    <property type="component" value="Unassembled WGS sequence"/>
</dbReference>
<gene>
    <name evidence="1" type="ORF">BLA3211_01570</name>
</gene>
<evidence type="ECO:0000313" key="2">
    <source>
        <dbReference type="Proteomes" id="UP000494301"/>
    </source>
</evidence>